<dbReference type="RefSeq" id="WP_167700486.1">
    <property type="nucleotide sequence ID" value="NZ_CP118174.1"/>
</dbReference>
<gene>
    <name evidence="6" type="ORF">HCT14_05200</name>
</gene>
<evidence type="ECO:0000256" key="3">
    <source>
        <dbReference type="ARBA" id="ARBA00022741"/>
    </source>
</evidence>
<evidence type="ECO:0000259" key="5">
    <source>
        <dbReference type="PROSITE" id="PS50893"/>
    </source>
</evidence>
<dbReference type="PANTHER" id="PTHR43776">
    <property type="entry name" value="TRANSPORT ATP-BINDING PROTEIN"/>
    <property type="match status" value="1"/>
</dbReference>
<evidence type="ECO:0000256" key="2">
    <source>
        <dbReference type="ARBA" id="ARBA00022448"/>
    </source>
</evidence>
<feature type="domain" description="ABC transporter" evidence="5">
    <location>
        <begin position="8"/>
        <end position="254"/>
    </location>
</feature>
<evidence type="ECO:0000313" key="6">
    <source>
        <dbReference type="EMBL" id="NIZ40899.1"/>
    </source>
</evidence>
<dbReference type="GO" id="GO:0055085">
    <property type="term" value="P:transmembrane transport"/>
    <property type="evidence" value="ECO:0007669"/>
    <property type="project" value="UniProtKB-ARBA"/>
</dbReference>
<protein>
    <submittedName>
        <fullName evidence="6">ABC transporter ATP-binding protein</fullName>
    </submittedName>
</protein>
<comment type="caution">
    <text evidence="6">The sequence shown here is derived from an EMBL/GenBank/DDBJ whole genome shotgun (WGS) entry which is preliminary data.</text>
</comment>
<keyword evidence="4 6" id="KW-0067">ATP-binding</keyword>
<accession>A0A968GDB3</accession>
<proteinExistence type="inferred from homology"/>
<dbReference type="GO" id="GO:0016887">
    <property type="term" value="F:ATP hydrolysis activity"/>
    <property type="evidence" value="ECO:0007669"/>
    <property type="project" value="InterPro"/>
</dbReference>
<evidence type="ECO:0000313" key="7">
    <source>
        <dbReference type="Proteomes" id="UP000711995"/>
    </source>
</evidence>
<name>A0A968GDB3_9SPIO</name>
<keyword evidence="7" id="KW-1185">Reference proteome</keyword>
<dbReference type="FunFam" id="3.40.50.300:FF:000016">
    <property type="entry name" value="Oligopeptide ABC transporter ATP-binding component"/>
    <property type="match status" value="1"/>
</dbReference>
<dbReference type="EMBL" id="JAATLJ010000001">
    <property type="protein sequence ID" value="NIZ40899.1"/>
    <property type="molecule type" value="Genomic_DNA"/>
</dbReference>
<dbReference type="PANTHER" id="PTHR43776:SF7">
    <property type="entry name" value="D,D-DIPEPTIDE TRANSPORT ATP-BINDING PROTEIN DDPF-RELATED"/>
    <property type="match status" value="1"/>
</dbReference>
<dbReference type="PROSITE" id="PS50893">
    <property type="entry name" value="ABC_TRANSPORTER_2"/>
    <property type="match status" value="1"/>
</dbReference>
<evidence type="ECO:0000256" key="1">
    <source>
        <dbReference type="ARBA" id="ARBA00005417"/>
    </source>
</evidence>
<dbReference type="InterPro" id="IPR003593">
    <property type="entry name" value="AAA+_ATPase"/>
</dbReference>
<dbReference type="PROSITE" id="PS00211">
    <property type="entry name" value="ABC_TRANSPORTER_1"/>
    <property type="match status" value="1"/>
</dbReference>
<dbReference type="CDD" id="cd03257">
    <property type="entry name" value="ABC_NikE_OppD_transporters"/>
    <property type="match status" value="1"/>
</dbReference>
<sequence length="263" mass="29636">MDNKEPLLSVQDVSLSFKQSRHHQVHALKNISFSINQGEIFGLVGESGSGKSTMGRAIARLVTPQNGSIKLGRRELIGKMTSKERLESARDIQMIFQDPMSALNPKWTVMQMLLEPLHIHQQKLAKEEKEQAVFDMMQQVGLDPAFANRYVHEFSGGQRQRISIARALMNRPKLLICDESIAALDLSIQAQIVNLLKNLRTQFNLSMIFISHDLSMVHYISDRIGVIYKGDLVEVADADAVYYHPQHSYTKSLLNAIPKISLA</sequence>
<dbReference type="AlphaFoldDB" id="A0A968GDB3"/>
<dbReference type="SMART" id="SM00382">
    <property type="entry name" value="AAA"/>
    <property type="match status" value="1"/>
</dbReference>
<reference evidence="6 7" key="1">
    <citation type="submission" date="2020-03" db="EMBL/GenBank/DDBJ databases">
        <title>Spirochaetal bacteria isolated from arthropods constitute a novel genus Entomospira genus novum within the order Spirochaetales.</title>
        <authorList>
            <person name="Grana-Miraglia L."/>
            <person name="Sikutova S."/>
            <person name="Fingerle V."/>
            <person name="Sing A."/>
            <person name="Castillo-Ramirez S."/>
            <person name="Margos G."/>
            <person name="Rudolf I."/>
        </authorList>
    </citation>
    <scope>NUCLEOTIDE SEQUENCE [LARGE SCALE GENOMIC DNA]</scope>
    <source>
        <strain evidence="6 7">BR193</strain>
    </source>
</reference>
<dbReference type="Pfam" id="PF00005">
    <property type="entry name" value="ABC_tran"/>
    <property type="match status" value="1"/>
</dbReference>
<keyword evidence="2" id="KW-0813">Transport</keyword>
<dbReference type="GO" id="GO:0005524">
    <property type="term" value="F:ATP binding"/>
    <property type="evidence" value="ECO:0007669"/>
    <property type="project" value="UniProtKB-KW"/>
</dbReference>
<keyword evidence="3" id="KW-0547">Nucleotide-binding</keyword>
<organism evidence="6 7">
    <name type="scientific">Entomospira entomophila</name>
    <dbReference type="NCBI Taxonomy" id="2719988"/>
    <lineage>
        <taxon>Bacteria</taxon>
        <taxon>Pseudomonadati</taxon>
        <taxon>Spirochaetota</taxon>
        <taxon>Spirochaetia</taxon>
        <taxon>Spirochaetales</taxon>
        <taxon>Spirochaetaceae</taxon>
        <taxon>Entomospira</taxon>
    </lineage>
</organism>
<dbReference type="Gene3D" id="3.40.50.300">
    <property type="entry name" value="P-loop containing nucleotide triphosphate hydrolases"/>
    <property type="match status" value="1"/>
</dbReference>
<comment type="similarity">
    <text evidence="1">Belongs to the ABC transporter superfamily.</text>
</comment>
<dbReference type="InterPro" id="IPR003439">
    <property type="entry name" value="ABC_transporter-like_ATP-bd"/>
</dbReference>
<dbReference type="InterPro" id="IPR017871">
    <property type="entry name" value="ABC_transporter-like_CS"/>
</dbReference>
<dbReference type="SUPFAM" id="SSF52540">
    <property type="entry name" value="P-loop containing nucleoside triphosphate hydrolases"/>
    <property type="match status" value="1"/>
</dbReference>
<dbReference type="Proteomes" id="UP000711995">
    <property type="component" value="Unassembled WGS sequence"/>
</dbReference>
<dbReference type="InterPro" id="IPR027417">
    <property type="entry name" value="P-loop_NTPase"/>
</dbReference>
<evidence type="ECO:0000256" key="4">
    <source>
        <dbReference type="ARBA" id="ARBA00022840"/>
    </source>
</evidence>
<dbReference type="InterPro" id="IPR050319">
    <property type="entry name" value="ABC_transp_ATP-bind"/>
</dbReference>